<evidence type="ECO:0000313" key="3">
    <source>
        <dbReference type="EMBL" id="BBA35998.1"/>
    </source>
</evidence>
<feature type="transmembrane region" description="Helical" evidence="1">
    <location>
        <begin position="198"/>
        <end position="219"/>
    </location>
</feature>
<dbReference type="AlphaFoldDB" id="A0A250KWE4"/>
<name>A0A250KWE4_9GAMM</name>
<keyword evidence="1" id="KW-0472">Membrane</keyword>
<dbReference type="PROSITE" id="PS51782">
    <property type="entry name" value="LYSM"/>
    <property type="match status" value="1"/>
</dbReference>
<protein>
    <recommendedName>
        <fullName evidence="2">LysM domain-containing protein</fullName>
    </recommendedName>
</protein>
<dbReference type="Proteomes" id="UP000266313">
    <property type="component" value="Chromosome"/>
</dbReference>
<feature type="transmembrane region" description="Helical" evidence="1">
    <location>
        <begin position="162"/>
        <end position="186"/>
    </location>
</feature>
<dbReference type="KEGG" id="mmai:sS8_4068"/>
<sequence>MAVIYVAKPGDSLSRILQRAGGSWLREEWRNRLMQINPHINDPNRIEINQLILVPESPNEIVLQDQVDYVSRVRNASNDGFLRKEIERFAQQREEAARRQQFFQKLDRINELTGAGIIYSDKSGKPITIRNPIGNKKKTIVIRDDSTANSNDPVNERIVSELTGTVLACTAGVLGVIAIFGSSALIPVSGGASTALTYLAISATGASLAQCGIGAFRVYRLSKGDVETVDWLDSQEWFIYTSITLDSISVAGGVSTTAIGIKALFAMKKAAPGKSIFDLLKGLQRHERKRLTEELIRLQNPGISNKALKEMIRTGMVPKRFKQTVINQSLRTQVIDLFGAGASLLGSGLSGVVNRHYRKPPFITGTEEKAGYQ</sequence>
<accession>A0A250KWE4</accession>
<keyword evidence="1" id="KW-1133">Transmembrane helix</keyword>
<feature type="domain" description="LysM" evidence="2">
    <location>
        <begin position="3"/>
        <end position="54"/>
    </location>
</feature>
<dbReference type="RefSeq" id="WP_119631254.1">
    <property type="nucleotide sequence ID" value="NZ_AP017928.1"/>
</dbReference>
<gene>
    <name evidence="3" type="ORF">sS8_4068</name>
</gene>
<evidence type="ECO:0000259" key="2">
    <source>
        <dbReference type="PROSITE" id="PS51782"/>
    </source>
</evidence>
<dbReference type="EMBL" id="AP017928">
    <property type="protein sequence ID" value="BBA35998.1"/>
    <property type="molecule type" value="Genomic_DNA"/>
</dbReference>
<keyword evidence="4" id="KW-1185">Reference proteome</keyword>
<dbReference type="Pfam" id="PF01476">
    <property type="entry name" value="LysM"/>
    <property type="match status" value="1"/>
</dbReference>
<dbReference type="InterPro" id="IPR036779">
    <property type="entry name" value="LysM_dom_sf"/>
</dbReference>
<feature type="transmembrane region" description="Helical" evidence="1">
    <location>
        <begin position="239"/>
        <end position="265"/>
    </location>
</feature>
<evidence type="ECO:0000313" key="4">
    <source>
        <dbReference type="Proteomes" id="UP000266313"/>
    </source>
</evidence>
<dbReference type="OrthoDB" id="6828104at2"/>
<dbReference type="Gene3D" id="3.10.350.10">
    <property type="entry name" value="LysM domain"/>
    <property type="match status" value="1"/>
</dbReference>
<organism evidence="3 4">
    <name type="scientific">Methylocaldum marinum</name>
    <dbReference type="NCBI Taxonomy" id="1432792"/>
    <lineage>
        <taxon>Bacteria</taxon>
        <taxon>Pseudomonadati</taxon>
        <taxon>Pseudomonadota</taxon>
        <taxon>Gammaproteobacteria</taxon>
        <taxon>Methylococcales</taxon>
        <taxon>Methylococcaceae</taxon>
        <taxon>Methylocaldum</taxon>
    </lineage>
</organism>
<keyword evidence="1" id="KW-0812">Transmembrane</keyword>
<evidence type="ECO:0000256" key="1">
    <source>
        <dbReference type="SAM" id="Phobius"/>
    </source>
</evidence>
<dbReference type="CDD" id="cd00118">
    <property type="entry name" value="LysM"/>
    <property type="match status" value="1"/>
</dbReference>
<proteinExistence type="predicted"/>
<dbReference type="InterPro" id="IPR018392">
    <property type="entry name" value="LysM"/>
</dbReference>
<reference evidence="3 4" key="1">
    <citation type="submission" date="2016-12" db="EMBL/GenBank/DDBJ databases">
        <title>Genome sequencing of Methylocaldum marinum.</title>
        <authorList>
            <person name="Takeuchi M."/>
            <person name="Kamagata Y."/>
            <person name="Hiraoka S."/>
            <person name="Oshima K."/>
            <person name="Hattori M."/>
            <person name="Iwasaki W."/>
        </authorList>
    </citation>
    <scope>NUCLEOTIDE SEQUENCE [LARGE SCALE GENOMIC DNA]</scope>
    <source>
        <strain evidence="3 4">S8</strain>
    </source>
</reference>
<dbReference type="SMART" id="SM00257">
    <property type="entry name" value="LysM"/>
    <property type="match status" value="1"/>
</dbReference>